<dbReference type="SUPFAM" id="SSF47323">
    <property type="entry name" value="Anticodon-binding domain of a subclass of class I aminoacyl-tRNA synthetases"/>
    <property type="match status" value="1"/>
</dbReference>
<keyword evidence="2" id="KW-0963">Cytoplasm</keyword>
<dbReference type="Gene3D" id="2.20.28.20">
    <property type="entry name" value="Methionyl-tRNA synthetase, Zn-domain"/>
    <property type="match status" value="1"/>
</dbReference>
<dbReference type="InterPro" id="IPR009080">
    <property type="entry name" value="tRNAsynth_Ia_anticodon-bd"/>
</dbReference>
<dbReference type="PROSITE" id="PS00178">
    <property type="entry name" value="AA_TRNA_LIGASE_I"/>
    <property type="match status" value="1"/>
</dbReference>
<organism evidence="11 12">
    <name type="scientific">Pseudomonas asplenii</name>
    <dbReference type="NCBI Taxonomy" id="53407"/>
    <lineage>
        <taxon>Bacteria</taxon>
        <taxon>Pseudomonadati</taxon>
        <taxon>Pseudomonadota</taxon>
        <taxon>Gammaproteobacteria</taxon>
        <taxon>Pseudomonadales</taxon>
        <taxon>Pseudomonadaceae</taxon>
        <taxon>Pseudomonas</taxon>
    </lineage>
</organism>
<dbReference type="PATRIC" id="fig|50340.43.peg.1443"/>
<keyword evidence="7 9" id="KW-0030">Aminoacyl-tRNA synthetase</keyword>
<protein>
    <submittedName>
        <fullName evidence="11">Methionyl-tRNA synthetase</fullName>
    </submittedName>
</protein>
<keyword evidence="3 9" id="KW-0436">Ligase</keyword>
<dbReference type="InterPro" id="IPR001412">
    <property type="entry name" value="aa-tRNA-synth_I_CS"/>
</dbReference>
<evidence type="ECO:0000256" key="1">
    <source>
        <dbReference type="ARBA" id="ARBA00008258"/>
    </source>
</evidence>
<evidence type="ECO:0000256" key="3">
    <source>
        <dbReference type="ARBA" id="ARBA00022598"/>
    </source>
</evidence>
<evidence type="ECO:0000256" key="4">
    <source>
        <dbReference type="ARBA" id="ARBA00022741"/>
    </source>
</evidence>
<dbReference type="OrthoDB" id="9810191at2"/>
<sequence>MTDTQKTYFVCPAPPCPNGKLHLGHIAGVYLLTDIYVRFQRLAGHRAFHITGSDEHGTYTLVKAQKLQRPVDEVARMHNHEILACLNALGIEPDEFVRTSSADHIENSLGIYRALKDNGFITIKDGVQLYCEHCAEFAADSLASGTCPDCSAPTDSNLCEHCGLAVPHARLQQPRHAPCSGPLTLKPIRQAHLDIEKLAPTLQRAIADSQWPQTIKDLELTWLREALRTLPMSRHFERGVVLGDGEEVAGQTLLTWFEGLWCFDTGIRRLCAREGTDYRQVMASPDTRVVFFMGQDNRFYYTVGVTASLLGRGFPAPYNQSIQDFSTLEGAKFSTSRDHVIWADEVARVIDPNILRLYLASIAKPFGNQDNEFELEGLMATARKLHVWEASLRAHADDAREVVDEPLPPSLAEQLGRYTAAMDGLAFWEALRAIDEFLANADITLASPRWQAGQVSALLGMLAPFIPDWSQRYATLYFGPDWTPATGKLSLPALPLPQAAFPMIEAQIPDHYVRAYQQRFRAAATA</sequence>
<evidence type="ECO:0000256" key="9">
    <source>
        <dbReference type="RuleBase" id="RU363039"/>
    </source>
</evidence>
<dbReference type="Pfam" id="PF09334">
    <property type="entry name" value="tRNA-synt_1g"/>
    <property type="match status" value="1"/>
</dbReference>
<evidence type="ECO:0000256" key="6">
    <source>
        <dbReference type="ARBA" id="ARBA00022917"/>
    </source>
</evidence>
<evidence type="ECO:0000256" key="2">
    <source>
        <dbReference type="ARBA" id="ARBA00022490"/>
    </source>
</evidence>
<dbReference type="EMBL" id="JSYZ01000016">
    <property type="protein sequence ID" value="KPA89289.1"/>
    <property type="molecule type" value="Genomic_DNA"/>
</dbReference>
<accession>A0A0M9GEZ4</accession>
<dbReference type="GO" id="GO:0004825">
    <property type="term" value="F:methionine-tRNA ligase activity"/>
    <property type="evidence" value="ECO:0007669"/>
    <property type="project" value="UniProtKB-EC"/>
</dbReference>
<dbReference type="GO" id="GO:0005829">
    <property type="term" value="C:cytosol"/>
    <property type="evidence" value="ECO:0007669"/>
    <property type="project" value="TreeGrafter"/>
</dbReference>
<proteinExistence type="inferred from homology"/>
<keyword evidence="5 9" id="KW-0067">ATP-binding</keyword>
<keyword evidence="4 9" id="KW-0547">Nucleotide-binding</keyword>
<comment type="catalytic activity">
    <reaction evidence="8">
        <text>tRNA(Met) + L-methionine + ATP = L-methionyl-tRNA(Met) + AMP + diphosphate</text>
        <dbReference type="Rhea" id="RHEA:13481"/>
        <dbReference type="Rhea" id="RHEA-COMP:9667"/>
        <dbReference type="Rhea" id="RHEA-COMP:9698"/>
        <dbReference type="ChEBI" id="CHEBI:30616"/>
        <dbReference type="ChEBI" id="CHEBI:33019"/>
        <dbReference type="ChEBI" id="CHEBI:57844"/>
        <dbReference type="ChEBI" id="CHEBI:78442"/>
        <dbReference type="ChEBI" id="CHEBI:78530"/>
        <dbReference type="ChEBI" id="CHEBI:456215"/>
        <dbReference type="EC" id="6.1.1.10"/>
    </reaction>
</comment>
<gene>
    <name evidence="11" type="ORF">PF66_04140</name>
</gene>
<keyword evidence="6 9" id="KW-0648">Protein biosynthesis</keyword>
<keyword evidence="12" id="KW-1185">Reference proteome</keyword>
<evidence type="ECO:0000256" key="5">
    <source>
        <dbReference type="ARBA" id="ARBA00022840"/>
    </source>
</evidence>
<comment type="similarity">
    <text evidence="1">Belongs to the class-I aminoacyl-tRNA synthetase family. MetG type 1 subfamily.</text>
</comment>
<feature type="domain" description="Methionyl/Leucyl tRNA synthetase" evidence="10">
    <location>
        <begin position="9"/>
        <end position="381"/>
    </location>
</feature>
<dbReference type="GO" id="GO:0005524">
    <property type="term" value="F:ATP binding"/>
    <property type="evidence" value="ECO:0007669"/>
    <property type="project" value="UniProtKB-KW"/>
</dbReference>
<evidence type="ECO:0000259" key="10">
    <source>
        <dbReference type="Pfam" id="PF09334"/>
    </source>
</evidence>
<evidence type="ECO:0000256" key="8">
    <source>
        <dbReference type="ARBA" id="ARBA00047364"/>
    </source>
</evidence>
<evidence type="ECO:0000256" key="7">
    <source>
        <dbReference type="ARBA" id="ARBA00023146"/>
    </source>
</evidence>
<dbReference type="RefSeq" id="WP_081005906.1">
    <property type="nucleotide sequence ID" value="NZ_JSYZ01000016.1"/>
</dbReference>
<dbReference type="SUPFAM" id="SSF52374">
    <property type="entry name" value="Nucleotidylyl transferase"/>
    <property type="match status" value="1"/>
</dbReference>
<dbReference type="GO" id="GO:0006431">
    <property type="term" value="P:methionyl-tRNA aminoacylation"/>
    <property type="evidence" value="ECO:0007669"/>
    <property type="project" value="TreeGrafter"/>
</dbReference>
<dbReference type="AlphaFoldDB" id="A0A0M9GEZ4"/>
<evidence type="ECO:0000313" key="11">
    <source>
        <dbReference type="EMBL" id="KPA89289.1"/>
    </source>
</evidence>
<dbReference type="Gene3D" id="3.40.50.620">
    <property type="entry name" value="HUPs"/>
    <property type="match status" value="1"/>
</dbReference>
<dbReference type="Proteomes" id="UP000037931">
    <property type="component" value="Unassembled WGS sequence"/>
</dbReference>
<dbReference type="InterPro" id="IPR014729">
    <property type="entry name" value="Rossmann-like_a/b/a_fold"/>
</dbReference>
<dbReference type="InterPro" id="IPR015413">
    <property type="entry name" value="Methionyl/Leucyl_tRNA_Synth"/>
</dbReference>
<dbReference type="InterPro" id="IPR023458">
    <property type="entry name" value="Met-tRNA_ligase_1"/>
</dbReference>
<evidence type="ECO:0000313" key="12">
    <source>
        <dbReference type="Proteomes" id="UP000037931"/>
    </source>
</evidence>
<dbReference type="PANTHER" id="PTHR45765">
    <property type="entry name" value="METHIONINE--TRNA LIGASE"/>
    <property type="match status" value="1"/>
</dbReference>
<dbReference type="PANTHER" id="PTHR45765:SF1">
    <property type="entry name" value="METHIONINE--TRNA LIGASE, CYTOPLASMIC"/>
    <property type="match status" value="1"/>
</dbReference>
<reference evidence="11 12" key="1">
    <citation type="journal article" date="2015" name="PLoS ONE">
        <title>Rice-Infecting Pseudomonas Genomes Are Highly Accessorized and Harbor Multiple Putative Virulence Mechanisms to Cause Sheath Brown Rot.</title>
        <authorList>
            <person name="Quibod I.L."/>
            <person name="Grande G."/>
            <person name="Oreiro E.G."/>
            <person name="Borja F.N."/>
            <person name="Dossa G.S."/>
            <person name="Mauleon R."/>
            <person name="Cruz C.V."/>
            <person name="Oliva R."/>
        </authorList>
    </citation>
    <scope>NUCLEOTIDE SEQUENCE [LARGE SCALE GENOMIC DNA]</scope>
    <source>
        <strain evidence="11 12">IRRI 6609</strain>
    </source>
</reference>
<comment type="caution">
    <text evidence="11">The sequence shown here is derived from an EMBL/GenBank/DDBJ whole genome shotgun (WGS) entry which is preliminary data.</text>
</comment>
<name>A0A0M9GEZ4_9PSED</name>
<dbReference type="STRING" id="50340.PF66_04140"/>
<dbReference type="InterPro" id="IPR029038">
    <property type="entry name" value="MetRS_Zn"/>
</dbReference>